<dbReference type="SUPFAM" id="SSF56601">
    <property type="entry name" value="beta-lactamase/transpeptidase-like"/>
    <property type="match status" value="1"/>
</dbReference>
<keyword evidence="15" id="KW-0812">Transmembrane</keyword>
<dbReference type="SUPFAM" id="SSF53955">
    <property type="entry name" value="Lysozyme-like"/>
    <property type="match status" value="1"/>
</dbReference>
<keyword evidence="4" id="KW-0378">Hydrolase</keyword>
<dbReference type="PANTHER" id="PTHR32282:SF11">
    <property type="entry name" value="PENICILLIN-BINDING PROTEIN 1B"/>
    <property type="match status" value="1"/>
</dbReference>
<evidence type="ECO:0000256" key="6">
    <source>
        <dbReference type="ARBA" id="ARBA00022676"/>
    </source>
</evidence>
<feature type="domain" description="Glycosyl transferase family 51" evidence="16">
    <location>
        <begin position="69"/>
        <end position="247"/>
    </location>
</feature>
<evidence type="ECO:0000256" key="2">
    <source>
        <dbReference type="ARBA" id="ARBA00004752"/>
    </source>
</evidence>
<keyword evidence="18" id="KW-1185">Reference proteome</keyword>
<dbReference type="InterPro" id="IPR036950">
    <property type="entry name" value="PBP_transglycosylase"/>
</dbReference>
<evidence type="ECO:0000256" key="5">
    <source>
        <dbReference type="ARBA" id="ARBA00022670"/>
    </source>
</evidence>
<evidence type="ECO:0000256" key="13">
    <source>
        <dbReference type="ARBA" id="ARBA00034000"/>
    </source>
</evidence>
<evidence type="ECO:0000256" key="3">
    <source>
        <dbReference type="ARBA" id="ARBA00022475"/>
    </source>
</evidence>
<name>A0ABX5LK19_9BACT</name>
<dbReference type="Gene3D" id="1.10.3810.10">
    <property type="entry name" value="Biosynthetic peptidoglycan transglycosylase-like"/>
    <property type="match status" value="1"/>
</dbReference>
<evidence type="ECO:0000259" key="16">
    <source>
        <dbReference type="Pfam" id="PF00912"/>
    </source>
</evidence>
<dbReference type="PANTHER" id="PTHR32282">
    <property type="entry name" value="BINDING PROTEIN TRANSPEPTIDASE, PUTATIVE-RELATED"/>
    <property type="match status" value="1"/>
</dbReference>
<comment type="subcellular location">
    <subcellularLocation>
        <location evidence="1">Cell membrane</location>
    </subcellularLocation>
</comment>
<feature type="transmembrane region" description="Helical" evidence="15">
    <location>
        <begin position="7"/>
        <end position="30"/>
    </location>
</feature>
<keyword evidence="5" id="KW-0645">Protease</keyword>
<evidence type="ECO:0000256" key="4">
    <source>
        <dbReference type="ARBA" id="ARBA00022645"/>
    </source>
</evidence>
<reference evidence="17 18" key="1">
    <citation type="submission" date="2018-05" db="EMBL/GenBank/DDBJ databases">
        <title>Animal gut microbial communities from fecal samples from Wisconsin, USA.</title>
        <authorList>
            <person name="Neumann A."/>
        </authorList>
    </citation>
    <scope>NUCLEOTIDE SEQUENCE [LARGE SCALE GENOMIC DNA]</scope>
    <source>
        <strain evidence="17 18">UWS4</strain>
    </source>
</reference>
<keyword evidence="7" id="KW-0808">Transferase</keyword>
<comment type="catalytic activity">
    <reaction evidence="14">
        <text>[GlcNAc-(1-&gt;4)-Mur2Ac(oyl-L-Ala-gamma-D-Glu-L-Lys-D-Ala-D-Ala)](n)-di-trans,octa-cis-undecaprenyl diphosphate + beta-D-GlcNAc-(1-&gt;4)-Mur2Ac(oyl-L-Ala-gamma-D-Glu-L-Lys-D-Ala-D-Ala)-di-trans,octa-cis-undecaprenyl diphosphate = [GlcNAc-(1-&gt;4)-Mur2Ac(oyl-L-Ala-gamma-D-Glu-L-Lys-D-Ala-D-Ala)](n+1)-di-trans,octa-cis-undecaprenyl diphosphate + di-trans,octa-cis-undecaprenyl diphosphate + H(+)</text>
        <dbReference type="Rhea" id="RHEA:23708"/>
        <dbReference type="Rhea" id="RHEA-COMP:9602"/>
        <dbReference type="Rhea" id="RHEA-COMP:9603"/>
        <dbReference type="ChEBI" id="CHEBI:15378"/>
        <dbReference type="ChEBI" id="CHEBI:58405"/>
        <dbReference type="ChEBI" id="CHEBI:60033"/>
        <dbReference type="ChEBI" id="CHEBI:78435"/>
        <dbReference type="EC" id="2.4.99.28"/>
    </reaction>
</comment>
<keyword evidence="3" id="KW-1003">Cell membrane</keyword>
<sequence>MKKLLKTLLKIAVAAVIVGLLCLIPAYLIVFKYMPKQDPDGIFNREYILSELSGESRVYYRDGERLLGSFFDVNHRIYVPFGEIPENIVNALVAAEDAAFFQHGGFDFSGFTRAMVNNIRAGRMQQGGSTLTQQTVKNIYGREERSIKAKWKELINALRMENFFTKEEILEFYLNQFHVSGTGKGVAIAAQYFFNKDLKDLTLAECAFIAGSVKGPFNYDPFIQRTKERRDRAIKRGQERLRYVLGRMVSEEYISQEQMDSALAKPLEFNHGNFRFSLSTQLSRLEEKFDSEFYQELFEKEGISDWRKAQLQIVTTVDADYQMAAKRAVQNNISNLQVKLGGFALPKSDQPNRAAFARTGDYLYGAVDSVLYDAKGNLSDIYLSFGQLQGHVNQESLQSLATQMNADIKKVLAPRLGKGSVLLVSVKDSVKVNGAVPCAIETEPVLQGALVALQNGAVVASQAGFHNTGYDRSFKAKRQLGSSWKPLLFGAALNYHWHYLDELENDFNLFQYENEFYFPRPDHKNKGETVSILWAAVRSENIASIWLLDHLLDKLSDEEFAGVAGENGFLKREDETFDDYRKRLRDKFGLYLNETAKQEIEFSKAQKKLVDQFLYENRPAAARALRNMFYGRNVESGKKKYRKLDKNYFAEFDHNFLRYLSILKARDLQATNPELANASEALADEEIYPNLNLSDIRRLNGLMEIPREDTDYSSAEELRYWPDFKRTVAMAAFAKFAGEIGIHGKLREVMSMPLGVNEIPLSDMTIAYQTLLTGKIYKCADGEWNEPCLVQKILNRDGREIFTNTIEEKKILSDTVTEQMAVMLHSVFQYGTARSQYDKIKMQADSGKTSLIFPAFGKTGTTNDYKNVAFLGAIPTFVPTKNGFGLDSVIAIGSYVGFDDNRPLKSGRTRIAGSSGGLPQWADFAKAVIATRKENLRVDFLDISMLAKGKIPLRLETERGEIQVNPMTGLPVYAASETVRNIPLLDVPGYTSPAQMETAAASAANTGIVTSLSMPAFAPDSSAFAPILPSKKIEDDFELPADFTGDNAFVPIEPGEGL</sequence>
<keyword evidence="10 15" id="KW-0472">Membrane</keyword>
<dbReference type="InterPro" id="IPR023346">
    <property type="entry name" value="Lysozyme-like_dom_sf"/>
</dbReference>
<evidence type="ECO:0000256" key="14">
    <source>
        <dbReference type="ARBA" id="ARBA00049902"/>
    </source>
</evidence>
<comment type="catalytic activity">
    <reaction evidence="13">
        <text>Preferential cleavage: (Ac)2-L-Lys-D-Ala-|-D-Ala. Also transpeptidation of peptidyl-alanyl moieties that are N-acyl substituents of D-alanine.</text>
        <dbReference type="EC" id="3.4.16.4"/>
    </reaction>
</comment>
<keyword evidence="8" id="KW-0133">Cell shape</keyword>
<dbReference type="Pfam" id="PF00912">
    <property type="entry name" value="Transgly"/>
    <property type="match status" value="1"/>
</dbReference>
<dbReference type="InterPro" id="IPR012338">
    <property type="entry name" value="Beta-lactam/transpept-like"/>
</dbReference>
<evidence type="ECO:0000256" key="1">
    <source>
        <dbReference type="ARBA" id="ARBA00004236"/>
    </source>
</evidence>
<dbReference type="Gene3D" id="3.40.710.10">
    <property type="entry name" value="DD-peptidase/beta-lactamase superfamily"/>
    <property type="match status" value="2"/>
</dbReference>
<keyword evidence="9" id="KW-0573">Peptidoglycan synthesis</keyword>
<evidence type="ECO:0000256" key="11">
    <source>
        <dbReference type="ARBA" id="ARBA00023268"/>
    </source>
</evidence>
<evidence type="ECO:0000256" key="8">
    <source>
        <dbReference type="ARBA" id="ARBA00022960"/>
    </source>
</evidence>
<proteinExistence type="predicted"/>
<gene>
    <name evidence="17" type="ORF">B0H50_11545</name>
</gene>
<dbReference type="EMBL" id="QGHD01000015">
    <property type="protein sequence ID" value="PWK97324.1"/>
    <property type="molecule type" value="Genomic_DNA"/>
</dbReference>
<comment type="pathway">
    <text evidence="2">Cell wall biogenesis; peptidoglycan biosynthesis.</text>
</comment>
<dbReference type="RefSeq" id="WP_106198924.1">
    <property type="nucleotide sequence ID" value="NZ_JAXEIU010000014.1"/>
</dbReference>
<keyword evidence="12" id="KW-0961">Cell wall biogenesis/degradation</keyword>
<dbReference type="InterPro" id="IPR001264">
    <property type="entry name" value="Glyco_trans_51"/>
</dbReference>
<keyword evidence="6" id="KW-0328">Glycosyltransferase</keyword>
<evidence type="ECO:0000313" key="17">
    <source>
        <dbReference type="EMBL" id="PWK97324.1"/>
    </source>
</evidence>
<keyword evidence="15" id="KW-1133">Transmembrane helix</keyword>
<keyword evidence="11" id="KW-0511">Multifunctional enzyme</keyword>
<evidence type="ECO:0000313" key="18">
    <source>
        <dbReference type="Proteomes" id="UP000245523"/>
    </source>
</evidence>
<keyword evidence="4" id="KW-0121">Carboxypeptidase</keyword>
<dbReference type="Proteomes" id="UP000245523">
    <property type="component" value="Unassembled WGS sequence"/>
</dbReference>
<evidence type="ECO:0000256" key="12">
    <source>
        <dbReference type="ARBA" id="ARBA00023316"/>
    </source>
</evidence>
<accession>A0ABX5LK19</accession>
<evidence type="ECO:0000256" key="7">
    <source>
        <dbReference type="ARBA" id="ARBA00022679"/>
    </source>
</evidence>
<evidence type="ECO:0000256" key="9">
    <source>
        <dbReference type="ARBA" id="ARBA00022984"/>
    </source>
</evidence>
<evidence type="ECO:0000256" key="10">
    <source>
        <dbReference type="ARBA" id="ARBA00023136"/>
    </source>
</evidence>
<dbReference type="InterPro" id="IPR050396">
    <property type="entry name" value="Glycosyltr_51/Transpeptidase"/>
</dbReference>
<protein>
    <submittedName>
        <fullName evidence="17">Transglycosylase</fullName>
    </submittedName>
</protein>
<comment type="caution">
    <text evidence="17">The sequence shown here is derived from an EMBL/GenBank/DDBJ whole genome shotgun (WGS) entry which is preliminary data.</text>
</comment>
<evidence type="ECO:0000256" key="15">
    <source>
        <dbReference type="SAM" id="Phobius"/>
    </source>
</evidence>
<organism evidence="17 18">
    <name type="scientific">Hallerella porci</name>
    <dbReference type="NCBI Taxonomy" id="1945871"/>
    <lineage>
        <taxon>Bacteria</taxon>
        <taxon>Pseudomonadati</taxon>
        <taxon>Fibrobacterota</taxon>
        <taxon>Fibrobacteria</taxon>
        <taxon>Fibrobacterales</taxon>
        <taxon>Fibrobacteraceae</taxon>
        <taxon>Hallerella</taxon>
    </lineage>
</organism>